<feature type="transmembrane region" description="Helical" evidence="10">
    <location>
        <begin position="217"/>
        <end position="236"/>
    </location>
</feature>
<evidence type="ECO:0000256" key="8">
    <source>
        <dbReference type="ARBA" id="ARBA00023136"/>
    </source>
</evidence>
<evidence type="ECO:0000256" key="2">
    <source>
        <dbReference type="ARBA" id="ARBA00022448"/>
    </source>
</evidence>
<evidence type="ECO:0000256" key="1">
    <source>
        <dbReference type="ARBA" id="ARBA00004651"/>
    </source>
</evidence>
<dbReference type="InterPro" id="IPR050303">
    <property type="entry name" value="GatZ_KbaZ_carbometab"/>
</dbReference>
<dbReference type="RefSeq" id="WP_086271965.1">
    <property type="nucleotide sequence ID" value="NZ_MZNE01000015.1"/>
</dbReference>
<feature type="compositionally biased region" description="Polar residues" evidence="9">
    <location>
        <begin position="245"/>
        <end position="261"/>
    </location>
</feature>
<evidence type="ECO:0000313" key="12">
    <source>
        <dbReference type="EMBL" id="OTQ09800.1"/>
    </source>
</evidence>
<evidence type="ECO:0000313" key="11">
    <source>
        <dbReference type="EMBL" id="OTP99826.1"/>
    </source>
</evidence>
<evidence type="ECO:0000256" key="10">
    <source>
        <dbReference type="SAM" id="Phobius"/>
    </source>
</evidence>
<accession>A0A242NIB5</accession>
<dbReference type="EMBL" id="NARP01000013">
    <property type="protein sequence ID" value="OTP99826.1"/>
    <property type="molecule type" value="Genomic_DNA"/>
</dbReference>
<keyword evidence="7 10" id="KW-1133">Transmembrane helix</keyword>
<dbReference type="PANTHER" id="PTHR32502:SF8">
    <property type="entry name" value="N-ACETYLGALACTOSAMINE PERMEASE IIC COMPONENT 1"/>
    <property type="match status" value="1"/>
</dbReference>
<dbReference type="Proteomes" id="UP000194800">
    <property type="component" value="Unassembled WGS sequence"/>
</dbReference>
<evidence type="ECO:0000256" key="9">
    <source>
        <dbReference type="SAM" id="MobiDB-lite"/>
    </source>
</evidence>
<dbReference type="Proteomes" id="UP000194977">
    <property type="component" value="Unassembled WGS sequence"/>
</dbReference>
<feature type="transmembrane region" description="Helical" evidence="10">
    <location>
        <begin position="142"/>
        <end position="162"/>
    </location>
</feature>
<evidence type="ECO:0000313" key="14">
    <source>
        <dbReference type="Proteomes" id="UP000194977"/>
    </source>
</evidence>
<dbReference type="Pfam" id="PF03609">
    <property type="entry name" value="EII-Sor"/>
    <property type="match status" value="1"/>
</dbReference>
<feature type="region of interest" description="Disordered" evidence="9">
    <location>
        <begin position="245"/>
        <end position="268"/>
    </location>
</feature>
<sequence>MLTQAILVAIWAGICSLDDVGPQMLRRPLLTGTIAGIIMGDLVQGLAISATLELMWMGIGNVGAYSAPDIVAGSIIGVSLGIATEGGIAAGVALALPVSILCQQLLIIWRSFACFLNPWAEKSIQNGSYKGLVKVHYFSTPVWFLIRAVPCFLAIYFGSELIKTILDAIPKDIITGMGVASKLIPAVGICILLLMLLKGTMWFFFLLGFVLTSYLKLPIIPITFIALAFAVLYDMAFMAGKKNENSNGNTEDKSTVNNNSAVEEEYDL</sequence>
<dbReference type="EMBL" id="NART01000031">
    <property type="protein sequence ID" value="OTQ09800.1"/>
    <property type="molecule type" value="Genomic_DNA"/>
</dbReference>
<dbReference type="PANTHER" id="PTHR32502">
    <property type="entry name" value="N-ACETYLGALACTOSAMINE PERMEASE II COMPONENT-RELATED"/>
    <property type="match status" value="1"/>
</dbReference>
<evidence type="ECO:0000256" key="5">
    <source>
        <dbReference type="ARBA" id="ARBA00022683"/>
    </source>
</evidence>
<organism evidence="11 14">
    <name type="scientific">Gilliamella apicola</name>
    <dbReference type="NCBI Taxonomy" id="1196095"/>
    <lineage>
        <taxon>Bacteria</taxon>
        <taxon>Pseudomonadati</taxon>
        <taxon>Pseudomonadota</taxon>
        <taxon>Gammaproteobacteria</taxon>
        <taxon>Orbales</taxon>
        <taxon>Orbaceae</taxon>
        <taxon>Gilliamella</taxon>
    </lineage>
</organism>
<feature type="transmembrane region" description="Helical" evidence="10">
    <location>
        <begin position="183"/>
        <end position="211"/>
    </location>
</feature>
<evidence type="ECO:0000256" key="6">
    <source>
        <dbReference type="ARBA" id="ARBA00022692"/>
    </source>
</evidence>
<comment type="caution">
    <text evidence="11">The sequence shown here is derived from an EMBL/GenBank/DDBJ whole genome shotgun (WGS) entry which is preliminary data.</text>
</comment>
<keyword evidence="5" id="KW-0598">Phosphotransferase system</keyword>
<dbReference type="AlphaFoldDB" id="A0A242NIB5"/>
<proteinExistence type="predicted"/>
<dbReference type="GO" id="GO:0005886">
    <property type="term" value="C:plasma membrane"/>
    <property type="evidence" value="ECO:0007669"/>
    <property type="project" value="UniProtKB-SubCell"/>
</dbReference>
<evidence type="ECO:0000256" key="3">
    <source>
        <dbReference type="ARBA" id="ARBA00022475"/>
    </source>
</evidence>
<dbReference type="PROSITE" id="PS51106">
    <property type="entry name" value="PTS_EIIC_TYPE_4"/>
    <property type="match status" value="1"/>
</dbReference>
<keyword evidence="2" id="KW-0813">Transport</keyword>
<reference evidence="13 14" key="1">
    <citation type="submission" date="2017-03" db="EMBL/GenBank/DDBJ databases">
        <title>Comparative genomics of honeybee gut symbionts reveal geographically distinct and subgroup specific antibiotic resistance.</title>
        <authorList>
            <person name="Ludvigsen J."/>
            <person name="Porcellato D."/>
            <person name="Labee-Lund T.M."/>
            <person name="Amdam G.V."/>
            <person name="Rudi K."/>
        </authorList>
    </citation>
    <scope>NUCLEOTIDE SEQUENCE [LARGE SCALE GENOMIC DNA]</scope>
    <source>
        <strain evidence="11 14">A-7-12</strain>
        <strain evidence="12 13">A-9-12</strain>
    </source>
</reference>
<keyword evidence="4" id="KW-0762">Sugar transport</keyword>
<evidence type="ECO:0000313" key="13">
    <source>
        <dbReference type="Proteomes" id="UP000194800"/>
    </source>
</evidence>
<keyword evidence="8 10" id="KW-0472">Membrane</keyword>
<dbReference type="GO" id="GO:0009401">
    <property type="term" value="P:phosphoenolpyruvate-dependent sugar phosphotransferase system"/>
    <property type="evidence" value="ECO:0007669"/>
    <property type="project" value="UniProtKB-KW"/>
</dbReference>
<gene>
    <name evidence="12" type="ORF">B6C91_07965</name>
    <name evidence="11" type="ORF">B6D08_06165</name>
</gene>
<evidence type="ECO:0000256" key="4">
    <source>
        <dbReference type="ARBA" id="ARBA00022597"/>
    </source>
</evidence>
<dbReference type="OrthoDB" id="3190125at2"/>
<protein>
    <submittedName>
        <fullName evidence="11">PTS sorbose transporter subunit IIC</fullName>
    </submittedName>
</protein>
<keyword evidence="6 10" id="KW-0812">Transmembrane</keyword>
<keyword evidence="3" id="KW-1003">Cell membrane</keyword>
<dbReference type="InterPro" id="IPR004700">
    <property type="entry name" value="PTS_IIC_man"/>
</dbReference>
<name>A0A242NIB5_9GAMM</name>
<comment type="subcellular location">
    <subcellularLocation>
        <location evidence="1">Cell membrane</location>
        <topology evidence="1">Multi-pass membrane protein</topology>
    </subcellularLocation>
</comment>
<evidence type="ECO:0000256" key="7">
    <source>
        <dbReference type="ARBA" id="ARBA00022989"/>
    </source>
</evidence>
<keyword evidence="13" id="KW-1185">Reference proteome</keyword>
<feature type="transmembrane region" description="Helical" evidence="10">
    <location>
        <begin position="33"/>
        <end position="58"/>
    </location>
</feature>